<keyword evidence="3 6" id="KW-0863">Zinc-finger</keyword>
<dbReference type="GO" id="GO:0007032">
    <property type="term" value="P:endosome organization"/>
    <property type="evidence" value="ECO:0007669"/>
    <property type="project" value="TreeGrafter"/>
</dbReference>
<dbReference type="PROSITE" id="PS50089">
    <property type="entry name" value="ZF_RING_2"/>
    <property type="match status" value="1"/>
</dbReference>
<dbReference type="GO" id="GO:0008270">
    <property type="term" value="F:zinc ion binding"/>
    <property type="evidence" value="ECO:0007669"/>
    <property type="project" value="UniProtKB-KW"/>
</dbReference>
<feature type="region of interest" description="Disordered" evidence="7">
    <location>
        <begin position="312"/>
        <end position="511"/>
    </location>
</feature>
<dbReference type="CDD" id="cd16688">
    <property type="entry name" value="RING-H2_Vps11"/>
    <property type="match status" value="1"/>
</dbReference>
<dbReference type="GO" id="GO:0007033">
    <property type="term" value="P:vacuole organization"/>
    <property type="evidence" value="ECO:0007669"/>
    <property type="project" value="TreeGrafter"/>
</dbReference>
<feature type="domain" description="RING-type" evidence="8">
    <location>
        <begin position="137"/>
        <end position="175"/>
    </location>
</feature>
<dbReference type="PANTHER" id="PTHR23323:SF24">
    <property type="entry name" value="VACUOLAR PROTEIN SORTING-ASSOCIATED PROTEIN 11 HOMOLOG"/>
    <property type="match status" value="1"/>
</dbReference>
<evidence type="ECO:0000256" key="2">
    <source>
        <dbReference type="ARBA" id="ARBA00022723"/>
    </source>
</evidence>
<evidence type="ECO:0000313" key="10">
    <source>
        <dbReference type="Proteomes" id="UP000283509"/>
    </source>
</evidence>
<evidence type="ECO:0000256" key="3">
    <source>
        <dbReference type="ARBA" id="ARBA00022771"/>
    </source>
</evidence>
<keyword evidence="4" id="KW-0862">Zinc</keyword>
<dbReference type="GO" id="GO:0048284">
    <property type="term" value="P:organelle fusion"/>
    <property type="evidence" value="ECO:0007669"/>
    <property type="project" value="TreeGrafter"/>
</dbReference>
<dbReference type="STRING" id="6689.A0A423TPK8"/>
<protein>
    <recommendedName>
        <fullName evidence="8">RING-type domain-containing protein</fullName>
    </recommendedName>
</protein>
<feature type="compositionally biased region" description="Polar residues" evidence="7">
    <location>
        <begin position="321"/>
        <end position="331"/>
    </location>
</feature>
<gene>
    <name evidence="9" type="ORF">C7M84_002873</name>
</gene>
<dbReference type="InterPro" id="IPR013083">
    <property type="entry name" value="Znf_RING/FYVE/PHD"/>
</dbReference>
<keyword evidence="2" id="KW-0479">Metal-binding</keyword>
<reference evidence="9 10" key="1">
    <citation type="submission" date="2018-04" db="EMBL/GenBank/DDBJ databases">
        <authorList>
            <person name="Zhang X."/>
            <person name="Yuan J."/>
            <person name="Li F."/>
            <person name="Xiang J."/>
        </authorList>
    </citation>
    <scope>NUCLEOTIDE SEQUENCE [LARGE SCALE GENOMIC DNA]</scope>
    <source>
        <tissue evidence="9">Muscle</tissue>
    </source>
</reference>
<dbReference type="AlphaFoldDB" id="A0A423TPK8"/>
<dbReference type="PANTHER" id="PTHR23323">
    <property type="entry name" value="VACUOLAR PROTEIN SORTING-ASSOCIATED PROTEIN"/>
    <property type="match status" value="1"/>
</dbReference>
<evidence type="ECO:0000256" key="1">
    <source>
        <dbReference type="ARBA" id="ARBA00004492"/>
    </source>
</evidence>
<dbReference type="GO" id="GO:0006904">
    <property type="term" value="P:vesicle docking involved in exocytosis"/>
    <property type="evidence" value="ECO:0007669"/>
    <property type="project" value="TreeGrafter"/>
</dbReference>
<dbReference type="SMART" id="SM00184">
    <property type="entry name" value="RING"/>
    <property type="match status" value="1"/>
</dbReference>
<dbReference type="GO" id="GO:0030674">
    <property type="term" value="F:protein-macromolecule adaptor activity"/>
    <property type="evidence" value="ECO:0007669"/>
    <property type="project" value="TreeGrafter"/>
</dbReference>
<feature type="compositionally biased region" description="Polar residues" evidence="7">
    <location>
        <begin position="342"/>
        <end position="363"/>
    </location>
</feature>
<dbReference type="Gene3D" id="3.30.40.10">
    <property type="entry name" value="Zinc/RING finger domain, C3HC4 (zinc finger)"/>
    <property type="match status" value="1"/>
</dbReference>
<dbReference type="GO" id="GO:0030897">
    <property type="term" value="C:HOPS complex"/>
    <property type="evidence" value="ECO:0007669"/>
    <property type="project" value="TreeGrafter"/>
</dbReference>
<dbReference type="Pfam" id="PF13923">
    <property type="entry name" value="zf-C3HC4_2"/>
    <property type="match status" value="1"/>
</dbReference>
<dbReference type="Pfam" id="PF12451">
    <property type="entry name" value="VPS11_C"/>
    <property type="match status" value="1"/>
</dbReference>
<organism evidence="9 10">
    <name type="scientific">Penaeus vannamei</name>
    <name type="common">Whiteleg shrimp</name>
    <name type="synonym">Litopenaeus vannamei</name>
    <dbReference type="NCBI Taxonomy" id="6689"/>
    <lineage>
        <taxon>Eukaryota</taxon>
        <taxon>Metazoa</taxon>
        <taxon>Ecdysozoa</taxon>
        <taxon>Arthropoda</taxon>
        <taxon>Crustacea</taxon>
        <taxon>Multicrustacea</taxon>
        <taxon>Malacostraca</taxon>
        <taxon>Eumalacostraca</taxon>
        <taxon>Eucarida</taxon>
        <taxon>Decapoda</taxon>
        <taxon>Dendrobranchiata</taxon>
        <taxon>Penaeoidea</taxon>
        <taxon>Penaeidae</taxon>
        <taxon>Penaeus</taxon>
    </lineage>
</organism>
<dbReference type="Proteomes" id="UP000283509">
    <property type="component" value="Unassembled WGS sequence"/>
</dbReference>
<evidence type="ECO:0000313" key="9">
    <source>
        <dbReference type="EMBL" id="ROT78395.1"/>
    </source>
</evidence>
<keyword evidence="10" id="KW-1185">Reference proteome</keyword>
<dbReference type="GO" id="GO:0031902">
    <property type="term" value="C:late endosome membrane"/>
    <property type="evidence" value="ECO:0007669"/>
    <property type="project" value="UniProtKB-SubCell"/>
</dbReference>
<keyword evidence="5" id="KW-0472">Membrane</keyword>
<evidence type="ECO:0000256" key="4">
    <source>
        <dbReference type="ARBA" id="ARBA00022833"/>
    </source>
</evidence>
<reference evidence="9 10" key="2">
    <citation type="submission" date="2019-01" db="EMBL/GenBank/DDBJ databases">
        <title>The decoding of complex shrimp genome reveals the adaptation for benthos swimmer, frequently molting mechanism and breeding impact on genome.</title>
        <authorList>
            <person name="Sun Y."/>
            <person name="Gao Y."/>
            <person name="Yu Y."/>
        </authorList>
    </citation>
    <scope>NUCLEOTIDE SEQUENCE [LARGE SCALE GENOMIC DNA]</scope>
    <source>
        <tissue evidence="9">Muscle</tissue>
    </source>
</reference>
<evidence type="ECO:0000256" key="5">
    <source>
        <dbReference type="ARBA" id="ARBA00023136"/>
    </source>
</evidence>
<dbReference type="InterPro" id="IPR001841">
    <property type="entry name" value="Znf_RING"/>
</dbReference>
<dbReference type="SUPFAM" id="SSF57850">
    <property type="entry name" value="RING/U-box"/>
    <property type="match status" value="1"/>
</dbReference>
<accession>A0A423TPK8</accession>
<sequence length="511" mass="56328">MKSSLSWYAERGEVENMLAVCSRRSQHQPRLWCSALKLLTSPESTAPPDPQYLMTCLNNIEEKTLLPPLEVVDQLAASPHITLGQVRDYLLRVVSAHTATLTAETSRTEQYSCDTAKMRETINGIRTSATQFTATKCNICNNELELPSVHFLCRHSFHQHCFESYSESDVDCPVCLPENRKMLEVIKAQFHEERCTDSFSVVADYLGRGVFTHLHTLATMYPSLNTTKSMQGKVAPPKASAFVEKDVTDTGSEARVRAAELPNHNTGGVEPESRLRVLEKVTQGPTGVGSEGRLRMGERRGQGILEIESESRLRAEGRKMAQTSSEPTSQAMPEGRVRQDKSSAVITSPTEGRMRSQITSSVTVPVAESRLRSNDSARMGGATKGAGSKYGSSLHDHITPSPPAATRDRSPKRPSPVESISTALSSTHISRNTQKALDNPFEEPDADSNNPFGDDFETEQMGNNPFEDDYDESKNPFASDSPTHKSPDEKNPFADDSSKDYESHLNPFGES</sequence>
<dbReference type="InterPro" id="IPR024763">
    <property type="entry name" value="VPS11_C"/>
</dbReference>
<comment type="caution">
    <text evidence="9">The sequence shown here is derived from an EMBL/GenBank/DDBJ whole genome shotgun (WGS) entry which is preliminary data.</text>
</comment>
<comment type="subcellular location">
    <subcellularLocation>
        <location evidence="1">Late endosome membrane</location>
        <topology evidence="1">Peripheral membrane protein</topology>
        <orientation evidence="1">Cytoplasmic side</orientation>
    </subcellularLocation>
</comment>
<dbReference type="OrthoDB" id="26184at2759"/>
<name>A0A423TPK8_PENVA</name>
<feature type="compositionally biased region" description="Basic and acidic residues" evidence="7">
    <location>
        <begin position="482"/>
        <end position="503"/>
    </location>
</feature>
<evidence type="ECO:0000259" key="8">
    <source>
        <dbReference type="PROSITE" id="PS50089"/>
    </source>
</evidence>
<feature type="compositionally biased region" description="Polar residues" evidence="7">
    <location>
        <begin position="418"/>
        <end position="436"/>
    </location>
</feature>
<evidence type="ECO:0000256" key="6">
    <source>
        <dbReference type="PROSITE-ProRule" id="PRU00175"/>
    </source>
</evidence>
<proteinExistence type="predicted"/>
<evidence type="ECO:0000256" key="7">
    <source>
        <dbReference type="SAM" id="MobiDB-lite"/>
    </source>
</evidence>
<dbReference type="EMBL" id="QCYY01001387">
    <property type="protein sequence ID" value="ROT78395.1"/>
    <property type="molecule type" value="Genomic_DNA"/>
</dbReference>